<dbReference type="AlphaFoldDB" id="A0A7I8ITP6"/>
<dbReference type="EMBL" id="LR746269">
    <property type="protein sequence ID" value="CAA7397605.1"/>
    <property type="molecule type" value="Genomic_DNA"/>
</dbReference>
<reference evidence="2" key="1">
    <citation type="submission" date="2019-12" db="EMBL/GenBank/DDBJ databases">
        <authorList>
            <person name="Scholz U."/>
            <person name="Mascher M."/>
            <person name="Fiebig A."/>
        </authorList>
    </citation>
    <scope>NUCLEOTIDE SEQUENCE</scope>
</reference>
<name>A0A7I8ITP6_SPIIN</name>
<accession>A0A7I8ITP6</accession>
<evidence type="ECO:0000313" key="3">
    <source>
        <dbReference type="EMBL" id="CAA7397605.1"/>
    </source>
</evidence>
<organism evidence="2">
    <name type="scientific">Spirodela intermedia</name>
    <name type="common">Intermediate duckweed</name>
    <dbReference type="NCBI Taxonomy" id="51605"/>
    <lineage>
        <taxon>Eukaryota</taxon>
        <taxon>Viridiplantae</taxon>
        <taxon>Streptophyta</taxon>
        <taxon>Embryophyta</taxon>
        <taxon>Tracheophyta</taxon>
        <taxon>Spermatophyta</taxon>
        <taxon>Magnoliopsida</taxon>
        <taxon>Liliopsida</taxon>
        <taxon>Araceae</taxon>
        <taxon>Lemnoideae</taxon>
        <taxon>Spirodela</taxon>
    </lineage>
</organism>
<sequence length="133" mass="14681">MAVGILRAVSAMVSHVSRKVRGSGERRRVDASKIAPSWGPYLSRRISLIPFRGRRNRKIGGKVPEGEEENELSDEEGEEREGGLWQKGIMMGEKCQPLEFSGAIFYDCEGRRLPTLPPKSPHRGHLVPGGVGC</sequence>
<proteinExistence type="predicted"/>
<feature type="compositionally biased region" description="Acidic residues" evidence="1">
    <location>
        <begin position="66"/>
        <end position="79"/>
    </location>
</feature>
<gene>
    <name evidence="2" type="ORF">SI7747_06007642</name>
    <name evidence="3" type="ORF">SI8410_06008270</name>
</gene>
<feature type="region of interest" description="Disordered" evidence="1">
    <location>
        <begin position="56"/>
        <end position="83"/>
    </location>
</feature>
<evidence type="ECO:0000256" key="1">
    <source>
        <dbReference type="SAM" id="MobiDB-lite"/>
    </source>
</evidence>
<dbReference type="PANTHER" id="PTHR33237:SF31">
    <property type="entry name" value="F2P16.13 PROTEIN"/>
    <property type="match status" value="1"/>
</dbReference>
<dbReference type="Proteomes" id="UP000663760">
    <property type="component" value="Chromosome 6"/>
</dbReference>
<keyword evidence="4" id="KW-1185">Reference proteome</keyword>
<evidence type="ECO:0000313" key="2">
    <source>
        <dbReference type="EMBL" id="CAA2621553.1"/>
    </source>
</evidence>
<dbReference type="PANTHER" id="PTHR33237">
    <property type="entry name" value="F2P16.13 PROTEIN-RELATED"/>
    <property type="match status" value="1"/>
</dbReference>
<dbReference type="EMBL" id="LR743593">
    <property type="protein sequence ID" value="CAA2621553.1"/>
    <property type="molecule type" value="Genomic_DNA"/>
</dbReference>
<dbReference type="OrthoDB" id="674685at2759"/>
<protein>
    <submittedName>
        <fullName evidence="2">Uncharacterized protein</fullName>
    </submittedName>
</protein>
<evidence type="ECO:0000313" key="4">
    <source>
        <dbReference type="Proteomes" id="UP000663760"/>
    </source>
</evidence>